<organism evidence="3 4">
    <name type="scientific">Nitrosomonas europaea (strain ATCC 19718 / CIP 103999 / KCTC 2705 / NBRC 14298)</name>
    <dbReference type="NCBI Taxonomy" id="228410"/>
    <lineage>
        <taxon>Bacteria</taxon>
        <taxon>Pseudomonadati</taxon>
        <taxon>Pseudomonadota</taxon>
        <taxon>Betaproteobacteria</taxon>
        <taxon>Nitrosomonadales</taxon>
        <taxon>Nitrosomonadaceae</taxon>
        <taxon>Nitrosomonas</taxon>
    </lineage>
</organism>
<evidence type="ECO:0000313" key="4">
    <source>
        <dbReference type="Proteomes" id="UP000001416"/>
    </source>
</evidence>
<dbReference type="OrthoDB" id="5571924at2"/>
<dbReference type="KEGG" id="neu:NE0136"/>
<dbReference type="Proteomes" id="UP000001416">
    <property type="component" value="Chromosome"/>
</dbReference>
<feature type="coiled-coil region" evidence="1">
    <location>
        <begin position="83"/>
        <end position="110"/>
    </location>
</feature>
<protein>
    <submittedName>
        <fullName evidence="3">Uncharacterized protein</fullName>
    </submittedName>
</protein>
<feature type="signal peptide" evidence="2">
    <location>
        <begin position="1"/>
        <end position="20"/>
    </location>
</feature>
<dbReference type="eggNOG" id="ENOG5034BHY">
    <property type="taxonomic scope" value="Bacteria"/>
</dbReference>
<dbReference type="AlphaFoldDB" id="Q82XW2"/>
<feature type="chain" id="PRO_5004298983" evidence="2">
    <location>
        <begin position="21"/>
        <end position="115"/>
    </location>
</feature>
<dbReference type="EMBL" id="AL954747">
    <property type="protein sequence ID" value="CAD84047.1"/>
    <property type="molecule type" value="Genomic_DNA"/>
</dbReference>
<keyword evidence="4" id="KW-1185">Reference proteome</keyword>
<gene>
    <name evidence="3" type="ordered locus">NE0136</name>
</gene>
<name>Q82XW2_NITEU</name>
<evidence type="ECO:0000313" key="3">
    <source>
        <dbReference type="EMBL" id="CAD84047.1"/>
    </source>
</evidence>
<proteinExistence type="predicted"/>
<dbReference type="HOGENOM" id="CLU_144141_0_0_4"/>
<sequence>MKQSIFFLTALILFHASSNAGTLVNGTWSPMGCGERPIAPVVSAASVEDYNRSAEAINEWQKRAQQYNSCLVDEANADNALIARTANDQQAKFREEIDRINAETDKARAELDSKR</sequence>
<reference evidence="3 4" key="1">
    <citation type="journal article" date="2003" name="J. Bacteriol.">
        <title>Complete genome sequence of the ammonia-oxidizing bacterium and obligate chemolithoautotroph Nitrosomonas europaea.</title>
        <authorList>
            <person name="Chain P."/>
            <person name="Lamerdin J."/>
            <person name="Larimer F."/>
            <person name="Regala W."/>
            <person name="Land M."/>
            <person name="Hauser L."/>
            <person name="Hooper A."/>
            <person name="Klotz M."/>
            <person name="Norton J."/>
            <person name="Sayavedra-Soto L."/>
            <person name="Arciero D."/>
            <person name="Hommes N."/>
            <person name="Whittaker M."/>
            <person name="Arp D."/>
        </authorList>
    </citation>
    <scope>NUCLEOTIDE SEQUENCE [LARGE SCALE GENOMIC DNA]</scope>
    <source>
        <strain evidence="4">ATCC 19718 / CIP 103999 / KCTC 2705 / NBRC 14298</strain>
    </source>
</reference>
<dbReference type="RefSeq" id="WP_011110783.1">
    <property type="nucleotide sequence ID" value="NC_004757.1"/>
</dbReference>
<keyword evidence="2" id="KW-0732">Signal</keyword>
<accession>Q82XW2</accession>
<dbReference type="GeneID" id="87103347"/>
<evidence type="ECO:0000256" key="2">
    <source>
        <dbReference type="SAM" id="SignalP"/>
    </source>
</evidence>
<evidence type="ECO:0000256" key="1">
    <source>
        <dbReference type="SAM" id="Coils"/>
    </source>
</evidence>
<keyword evidence="1" id="KW-0175">Coiled coil</keyword>